<dbReference type="Gene3D" id="1.10.390.10">
    <property type="entry name" value="Neutral Protease Domain 2"/>
    <property type="match status" value="2"/>
</dbReference>
<keyword evidence="5" id="KW-0336">GPI-anchor</keyword>
<feature type="region of interest" description="Disordered" evidence="21">
    <location>
        <begin position="30"/>
        <end position="49"/>
    </location>
</feature>
<evidence type="ECO:0000256" key="4">
    <source>
        <dbReference type="ARBA" id="ARBA00022475"/>
    </source>
</evidence>
<dbReference type="Gene3D" id="3.30.2010.30">
    <property type="match status" value="1"/>
</dbReference>
<evidence type="ECO:0000259" key="26">
    <source>
        <dbReference type="Pfam" id="PF17900"/>
    </source>
</evidence>
<feature type="chain" id="PRO_5027011089" evidence="23">
    <location>
        <begin position="25"/>
        <end position="2576"/>
    </location>
</feature>
<keyword evidence="6" id="KW-0645">Protease</keyword>
<dbReference type="GO" id="GO:0070006">
    <property type="term" value="F:metalloaminopeptidase activity"/>
    <property type="evidence" value="ECO:0007669"/>
    <property type="project" value="TreeGrafter"/>
</dbReference>
<feature type="binding site" evidence="19">
    <location>
        <position position="1990"/>
    </location>
    <ligand>
        <name>Zn(2+)</name>
        <dbReference type="ChEBI" id="CHEBI:29105"/>
        <note>catalytic</note>
    </ligand>
</feature>
<feature type="transmembrane region" description="Helical" evidence="22">
    <location>
        <begin position="2557"/>
        <end position="2575"/>
    </location>
</feature>
<evidence type="ECO:0000256" key="14">
    <source>
        <dbReference type="ARBA" id="ARBA00023136"/>
    </source>
</evidence>
<dbReference type="GO" id="GO:0005886">
    <property type="term" value="C:plasma membrane"/>
    <property type="evidence" value="ECO:0007669"/>
    <property type="project" value="UniProtKB-SubCell"/>
</dbReference>
<organism evidence="27 28">
    <name type="scientific">Pogonomyrmex barbatus</name>
    <name type="common">red harvester ant</name>
    <dbReference type="NCBI Taxonomy" id="144034"/>
    <lineage>
        <taxon>Eukaryota</taxon>
        <taxon>Metazoa</taxon>
        <taxon>Ecdysozoa</taxon>
        <taxon>Arthropoda</taxon>
        <taxon>Hexapoda</taxon>
        <taxon>Insecta</taxon>
        <taxon>Pterygota</taxon>
        <taxon>Neoptera</taxon>
        <taxon>Endopterygota</taxon>
        <taxon>Hymenoptera</taxon>
        <taxon>Apocrita</taxon>
        <taxon>Aculeata</taxon>
        <taxon>Formicoidea</taxon>
        <taxon>Formicidae</taxon>
        <taxon>Myrmicinae</taxon>
        <taxon>Pogonomyrmex</taxon>
    </lineage>
</organism>
<dbReference type="PRINTS" id="PR00756">
    <property type="entry name" value="ALADIPTASE"/>
</dbReference>
<gene>
    <name evidence="28" type="primary">LOC105430990</name>
</gene>
<keyword evidence="28" id="KW-0031">Aminopeptidase</keyword>
<evidence type="ECO:0000256" key="11">
    <source>
        <dbReference type="ARBA" id="ARBA00022968"/>
    </source>
</evidence>
<feature type="active site" description="Proton acceptor" evidence="18">
    <location>
        <position position="1968"/>
    </location>
</feature>
<feature type="signal peptide" evidence="23">
    <location>
        <begin position="1"/>
        <end position="24"/>
    </location>
</feature>
<keyword evidence="4" id="KW-1003">Cell membrane</keyword>
<evidence type="ECO:0000256" key="8">
    <source>
        <dbReference type="ARBA" id="ARBA00022723"/>
    </source>
</evidence>
<dbReference type="OrthoDB" id="10031169at2759"/>
<evidence type="ECO:0000256" key="2">
    <source>
        <dbReference type="ARBA" id="ARBA00004609"/>
    </source>
</evidence>
<feature type="domain" description="Aminopeptidase N-like N-terminal" evidence="26">
    <location>
        <begin position="1675"/>
        <end position="1863"/>
    </location>
</feature>
<dbReference type="GO" id="GO:0005737">
    <property type="term" value="C:cytoplasm"/>
    <property type="evidence" value="ECO:0007669"/>
    <property type="project" value="TreeGrafter"/>
</dbReference>
<evidence type="ECO:0000256" key="18">
    <source>
        <dbReference type="PIRSR" id="PIRSR634016-1"/>
    </source>
</evidence>
<feature type="domain" description="ERAP1-like C-terminal" evidence="25">
    <location>
        <begin position="459"/>
        <end position="769"/>
    </location>
</feature>
<dbReference type="InterPro" id="IPR042097">
    <property type="entry name" value="Aminopeptidase_N-like_N_sf"/>
</dbReference>
<dbReference type="KEGG" id="pbar:105430990"/>
<dbReference type="Pfam" id="PF11838">
    <property type="entry name" value="ERAP1_C"/>
    <property type="match status" value="3"/>
</dbReference>
<dbReference type="Pfam" id="PF01433">
    <property type="entry name" value="Peptidase_M1"/>
    <property type="match status" value="2"/>
</dbReference>
<evidence type="ECO:0000256" key="22">
    <source>
        <dbReference type="SAM" id="Phobius"/>
    </source>
</evidence>
<keyword evidence="23" id="KW-0732">Signal</keyword>
<dbReference type="FunFam" id="2.60.40.1730:FF:000001">
    <property type="entry name" value="Leucyl-cystinyl aminopeptidase"/>
    <property type="match status" value="1"/>
</dbReference>
<feature type="domain" description="ERAP1-like C-terminal" evidence="25">
    <location>
        <begin position="1320"/>
        <end position="1639"/>
    </location>
</feature>
<dbReference type="GO" id="GO:0006508">
    <property type="term" value="P:proteolysis"/>
    <property type="evidence" value="ECO:0007669"/>
    <property type="project" value="UniProtKB-KW"/>
</dbReference>
<keyword evidence="8 19" id="KW-0479">Metal-binding</keyword>
<keyword evidence="10 19" id="KW-0862">Zinc</keyword>
<dbReference type="InterPro" id="IPR045357">
    <property type="entry name" value="Aminopeptidase_N-like_N"/>
</dbReference>
<keyword evidence="16" id="KW-0325">Glycoprotein</keyword>
<dbReference type="InterPro" id="IPR034016">
    <property type="entry name" value="M1_APN-typ"/>
</dbReference>
<dbReference type="Gene3D" id="2.60.40.1910">
    <property type="match status" value="2"/>
</dbReference>
<dbReference type="FunFam" id="1.10.390.10:FF:000019">
    <property type="entry name" value="Aminopeptidase"/>
    <property type="match status" value="3"/>
</dbReference>
<dbReference type="FunFam" id="2.60.40.1730:FF:000012">
    <property type="entry name" value="Aminopeptidase N"/>
    <property type="match status" value="2"/>
</dbReference>
<dbReference type="Gene3D" id="1.25.50.20">
    <property type="match status" value="3"/>
</dbReference>
<keyword evidence="27" id="KW-1185">Reference proteome</keyword>
<keyword evidence="13" id="KW-0482">Metalloprotease</keyword>
<evidence type="ECO:0000256" key="1">
    <source>
        <dbReference type="ARBA" id="ARBA00004606"/>
    </source>
</evidence>
<evidence type="ECO:0000313" key="28">
    <source>
        <dbReference type="RefSeq" id="XP_011643165.1"/>
    </source>
</evidence>
<evidence type="ECO:0000256" key="17">
    <source>
        <dbReference type="ARBA" id="ARBA00023288"/>
    </source>
</evidence>
<keyword evidence="12 22" id="KW-1133">Transmembrane helix</keyword>
<dbReference type="CDD" id="cd09601">
    <property type="entry name" value="M1_APN-Q_like"/>
    <property type="match status" value="3"/>
</dbReference>
<keyword evidence="7 22" id="KW-0812">Transmembrane</keyword>
<feature type="binding site" evidence="19">
    <location>
        <position position="1967"/>
    </location>
    <ligand>
        <name>Zn(2+)</name>
        <dbReference type="ChEBI" id="CHEBI:29105"/>
        <note>catalytic</note>
    </ligand>
</feature>
<feature type="domain" description="Aminopeptidase N-like N-terminal" evidence="26">
    <location>
        <begin position="809"/>
        <end position="993"/>
    </location>
</feature>
<comment type="similarity">
    <text evidence="3">Belongs to the peptidase M1 family.</text>
</comment>
<evidence type="ECO:0000259" key="25">
    <source>
        <dbReference type="Pfam" id="PF11838"/>
    </source>
</evidence>
<evidence type="ECO:0000256" key="21">
    <source>
        <dbReference type="SAM" id="MobiDB-lite"/>
    </source>
</evidence>
<dbReference type="FunFam" id="1.25.50.20:FF:000001">
    <property type="entry name" value="Aminopeptidase"/>
    <property type="match status" value="3"/>
</dbReference>
<feature type="site" description="Transition state stabilizer" evidence="20">
    <location>
        <position position="2053"/>
    </location>
</feature>
<evidence type="ECO:0000256" key="15">
    <source>
        <dbReference type="ARBA" id="ARBA00023157"/>
    </source>
</evidence>
<evidence type="ECO:0000256" key="16">
    <source>
        <dbReference type="ARBA" id="ARBA00023180"/>
    </source>
</evidence>
<dbReference type="GO" id="GO:0043171">
    <property type="term" value="P:peptide catabolic process"/>
    <property type="evidence" value="ECO:0007669"/>
    <property type="project" value="TreeGrafter"/>
</dbReference>
<feature type="domain" description="Peptidase M1 membrane alanine aminopeptidase" evidence="24">
    <location>
        <begin position="1029"/>
        <end position="1245"/>
    </location>
</feature>
<accession>A0A6I9WN34</accession>
<dbReference type="GeneID" id="105430990"/>
<dbReference type="InterPro" id="IPR014782">
    <property type="entry name" value="Peptidase_M1_dom"/>
</dbReference>
<dbReference type="GO" id="GO:0042277">
    <property type="term" value="F:peptide binding"/>
    <property type="evidence" value="ECO:0007669"/>
    <property type="project" value="TreeGrafter"/>
</dbReference>
<comment type="cofactor">
    <cofactor evidence="19">
        <name>Zn(2+)</name>
        <dbReference type="ChEBI" id="CHEBI:29105"/>
    </cofactor>
    <text evidence="19">Binds 1 zinc ion per subunit.</text>
</comment>
<dbReference type="InterPro" id="IPR001930">
    <property type="entry name" value="Peptidase_M1"/>
</dbReference>
<evidence type="ECO:0000259" key="24">
    <source>
        <dbReference type="Pfam" id="PF01433"/>
    </source>
</evidence>
<dbReference type="InterPro" id="IPR050344">
    <property type="entry name" value="Peptidase_M1_aminopeptidases"/>
</dbReference>
<proteinExistence type="inferred from homology"/>
<dbReference type="InterPro" id="IPR024571">
    <property type="entry name" value="ERAP1-like_C_dom"/>
</dbReference>
<keyword evidence="14 22" id="KW-0472">Membrane</keyword>
<evidence type="ECO:0000256" key="9">
    <source>
        <dbReference type="ARBA" id="ARBA00022801"/>
    </source>
</evidence>
<feature type="domain" description="Aminopeptidase N-like N-terminal" evidence="26">
    <location>
        <begin position="56"/>
        <end position="239"/>
    </location>
</feature>
<reference evidence="28" key="1">
    <citation type="submission" date="2025-08" db="UniProtKB">
        <authorList>
            <consortium name="RefSeq"/>
        </authorList>
    </citation>
    <scope>IDENTIFICATION</scope>
</reference>
<evidence type="ECO:0000313" key="27">
    <source>
        <dbReference type="Proteomes" id="UP000504615"/>
    </source>
</evidence>
<dbReference type="RefSeq" id="XP_011643165.1">
    <property type="nucleotide sequence ID" value="XM_011644863.2"/>
</dbReference>
<dbReference type="Proteomes" id="UP000504615">
    <property type="component" value="Unplaced"/>
</dbReference>
<evidence type="ECO:0000256" key="19">
    <source>
        <dbReference type="PIRSR" id="PIRSR634016-3"/>
    </source>
</evidence>
<dbReference type="GO" id="GO:0005615">
    <property type="term" value="C:extracellular space"/>
    <property type="evidence" value="ECO:0007669"/>
    <property type="project" value="TreeGrafter"/>
</dbReference>
<feature type="domain" description="ERAP1-like C-terminal" evidence="25">
    <location>
        <begin position="2196"/>
        <end position="2512"/>
    </location>
</feature>
<comment type="subcellular location">
    <subcellularLocation>
        <location evidence="2">Cell membrane</location>
        <topology evidence="2">Lipid-anchor</topology>
        <topology evidence="2">GPI-anchor</topology>
    </subcellularLocation>
    <subcellularLocation>
        <location evidence="1">Membrane</location>
        <topology evidence="1">Single-pass type II membrane protein</topology>
    </subcellularLocation>
</comment>
<evidence type="ECO:0000256" key="6">
    <source>
        <dbReference type="ARBA" id="ARBA00022670"/>
    </source>
</evidence>
<feature type="domain" description="Peptidase M1 membrane alanine aminopeptidase" evidence="24">
    <location>
        <begin position="1895"/>
        <end position="2120"/>
    </location>
</feature>
<dbReference type="PANTHER" id="PTHR11533:SF301">
    <property type="entry name" value="AMINOPEPTIDASE"/>
    <property type="match status" value="1"/>
</dbReference>
<evidence type="ECO:0000256" key="23">
    <source>
        <dbReference type="SAM" id="SignalP"/>
    </source>
</evidence>
<name>A0A6I9WN34_9HYME</name>
<evidence type="ECO:0000256" key="3">
    <source>
        <dbReference type="ARBA" id="ARBA00010136"/>
    </source>
</evidence>
<feature type="binding site" evidence="19">
    <location>
        <position position="1971"/>
    </location>
    <ligand>
        <name>Zn(2+)</name>
        <dbReference type="ChEBI" id="CHEBI:29105"/>
        <note>catalytic</note>
    </ligand>
</feature>
<keyword evidence="17" id="KW-0449">Lipoprotein</keyword>
<evidence type="ECO:0000256" key="12">
    <source>
        <dbReference type="ARBA" id="ARBA00022989"/>
    </source>
</evidence>
<dbReference type="InterPro" id="IPR027268">
    <property type="entry name" value="Peptidase_M4/M1_CTD_sf"/>
</dbReference>
<protein>
    <submittedName>
        <fullName evidence="28">Aminopeptidase-2</fullName>
    </submittedName>
</protein>
<dbReference type="SUPFAM" id="SSF55486">
    <property type="entry name" value="Metalloproteases ('zincins'), catalytic domain"/>
    <property type="match status" value="3"/>
</dbReference>
<keyword evidence="15" id="KW-1015">Disulfide bond</keyword>
<evidence type="ECO:0000256" key="7">
    <source>
        <dbReference type="ARBA" id="ARBA00022692"/>
    </source>
</evidence>
<evidence type="ECO:0000256" key="13">
    <source>
        <dbReference type="ARBA" id="ARBA00023049"/>
    </source>
</evidence>
<dbReference type="SUPFAM" id="SSF63737">
    <property type="entry name" value="Leukotriene A4 hydrolase N-terminal domain"/>
    <property type="match status" value="3"/>
</dbReference>
<keyword evidence="11" id="KW-0735">Signal-anchor</keyword>
<evidence type="ECO:0000256" key="10">
    <source>
        <dbReference type="ARBA" id="ARBA00022833"/>
    </source>
</evidence>
<evidence type="ECO:0000256" key="20">
    <source>
        <dbReference type="PIRSR" id="PIRSR634016-4"/>
    </source>
</evidence>
<dbReference type="GO" id="GO:0098552">
    <property type="term" value="C:side of membrane"/>
    <property type="evidence" value="ECO:0007669"/>
    <property type="project" value="UniProtKB-KW"/>
</dbReference>
<evidence type="ECO:0000256" key="5">
    <source>
        <dbReference type="ARBA" id="ARBA00022622"/>
    </source>
</evidence>
<dbReference type="Pfam" id="PF17900">
    <property type="entry name" value="Peptidase_M1_N"/>
    <property type="match status" value="3"/>
</dbReference>
<keyword evidence="9" id="KW-0378">Hydrolase</keyword>
<dbReference type="PANTHER" id="PTHR11533">
    <property type="entry name" value="PROTEASE M1 ZINC METALLOPROTEASE"/>
    <property type="match status" value="1"/>
</dbReference>
<dbReference type="Gene3D" id="2.60.40.1730">
    <property type="entry name" value="tricorn interacting facor f3 domain"/>
    <property type="match status" value="3"/>
</dbReference>
<sequence length="2576" mass="300294">MKMRIFWKHLFLCTLITLFSRNAADKSPPYDGTLVQNENSSQDDDSNDYRLPNTVKPLSYDIKFIPDLESSFTFKGYAKIVVEALEEINNVTLHVGNIKIELITISSYDLKNFNETYDNTTEKLTLHLPKTIKKGRKLEINFEYTGILSDNMIGFYRSSYIENGTTKWLAATQFQTTHARHAFPCFDEPNYKATFTIRIARGTNYVSLSNMPLLNSEQLAPGGKIWDVFEQTVPMPTYLVAFVISEFKNYSNEANNFTVWSKPSTINQTNYALDIGIRALELFHKKFNQEYVLPKMDMIAVPDFSAGAMENWGLVTYRESRMLYDEEESSALAQQSVASVIAHELTHMWFGNLVTPEWWSYLWLSEGFARYFQYFGTAELEDKWDMDKQFVVEQHQSALIADSVEPSLPMTRPVLTTSQIAGVGDTITYNKGASIIRMMNLIFGPEKFKMGLQAYIRNSFYRVNYDHNGWKRIFNALTKIDNLDDIHVLNRAALVDDLLNLGRAGYQDNAFVLENLLYLKRETNYLPFKAAFNGLEYFNKRFSGSTDEHFLFKLYVLVLLEEVRFKLGYEDRDNDDRLTILLRREVNNWACNFDDDECVTNYRNKFTQWKANDNLRIKPNERTTAYCVAVKHGSYEDWEFLWNEYKNSNHAADQVVILNALGCSQNKTILEKYLKYAITPFETSKIRKQDSTTVFAAVYNSGLLGAEYILDFVEKYHKDLENYYGGQSTIASILDGASQRFSTSYLVNKFEDFISKHKADFVSIQKSLDYSLKVAKYELSWHKTNSKSMIPWLRTYIENVFRIPSNIEPKKYDITIKPHFENFTFDGKVKIEAEVIKPTTKIVLHSSEIKNHEVNVTKVANNKTMTIRHTKIDKPYDFFIIYLNTELTTGKILIDITYKGHLNATELRGFYKSSYVDNDKNTRWLAASHLEPVGARKMFPCFDEPAKKAEFIVQVSVPRDYTAISNMDWRNIEKVEGRLLYSFYKTVKMSTYLVAVIVSDFACKTVKTDNPELSVCARPNAISQTEYASSVMHPLVEFFETTYNQSYQLPKLSMAALPDFGSGAMENWGLLTYREASMLYDENHSPITNKQSIRNVIAHEISHQWFGNLVSPLWWSYLWLNEGFARYFEYFAPARTFNDTTMDSQFVVDQIHSAFSVDSSISTHPMSHDVMTVPEIRGIFDTITYAKGASILRMIEKTYGIKIFNDALINYLNERKYEVATPEDLYKSLQKYIQDRNITTVLNTWTRQSGYPVVNVRVTNTVVFMMQERFFLKKNNSNTMWHIPITWTTVQNSSEDFDTTPKLWLTTKAKRIEMSSQSPWIFNIQQSGYYRVNYNEKHWMDLIDYLNHEDFETIHEINRAALIDDLMNLARANYTSYKTVISATMYLQRETNYFPWRAFFNNLPYLEKRFAGRDIESLYKEWLTLLVKQLYTQLGFEDNGSDNDLTKMLRIYARNWACKLDVADCKFYAAKYLQKKQHSRTIPPNYRDVVYCTAMRSDKTINTYNFLWKEYLNSNVHTDKLVILNALACSENKIVLEKLLRDAVAENSPIRYQDSAKVFSSVYDASLIGVEVVMQVIEKYYDDILRQHFYDYTKIGNIVSALASRLSTSELYNQYQKLLTWLVDKEPEFETSVQSYLATAKYEFDWYDKNVPVIFETLDNLFPHYTYRLPKTLHPKLYNIDLTPDMEKGTFEGTVEIKIAVRESTSLIVLNSHHLTTESNIKVFRDNLEIKLLNHTKRIPQQQIRLYLSEYLHVDEEVTVKINFNGTLNDNMNGFYRSSYFDQDGKLHWLATTQFEPTYARQAFPCFDEPAFKSKFTINIQKLKKYNALSNMPVNTTASPKPPKNENYTWVTFQTSVEMSSYLVAFVISEFKSAKPENAIVNVWGRPEVIKHGNYAQDIGKKIINALENFTNINYALRKLDLVGIPDFSNGAMENWGLATFREYGLFYDKNEITASSERYLITVIAHELTHMWFGNLVTCEWWDYIWLNEGFAQYFESFISDRILPDYKFMDQFVVYELQAALSEDDSLSAHPMTNPVETPEEIADVFDYVTYGKSASVLRMMFNAFDEEIHLKALRNYLTKRQYKTSRPTDLWESFESLTSVPINEERNASVEEVMNTWTNQPGYPIVTATLDGFLLTLTQERFLMDRNVSSDEFYWIPIEIFVPADYFNSFTLKHKFWLGAEPVKTFINPTNDWFIVNYKQTGFYRVNYDAESWQRLITKLNNKEFEAIDVLNRAQIVDDLFNLARAGYVDYELLLNATKYLKQETNHLPWKAFFNGLSYVYERFENTIFQHNLSQYVLNLLSNMTEKINFIDNENDKHLDKLNRELILQWTCKLNQHEYILKSVELFKAWRNDSSKRIPINARPAVYCTALKYGTPEDWEFLWKQYLTTNFATEKKIIIKALGCSTNREVLQRYLKEAIEIQKNPANSKIRRQDVSAVFSSVYSTGSIGVNVTLDFLLINVRHIHSYFDNWDDVASLLVNVASHVSSEYQRDKVLLFVELYSDLHPPSAREKLFSAINTAETNLIWLTNNGPKIREWITKLQPQKGNSSPRIESFNVISMIFIALISYFLSYY</sequence>
<dbReference type="GO" id="GO:0008270">
    <property type="term" value="F:zinc ion binding"/>
    <property type="evidence" value="ECO:0007669"/>
    <property type="project" value="InterPro"/>
</dbReference>